<feature type="compositionally biased region" description="Basic and acidic residues" evidence="1">
    <location>
        <begin position="83"/>
        <end position="97"/>
    </location>
</feature>
<evidence type="ECO:0000313" key="3">
    <source>
        <dbReference type="Proteomes" id="UP001182556"/>
    </source>
</evidence>
<reference evidence="2" key="1">
    <citation type="submission" date="2023-02" db="EMBL/GenBank/DDBJ databases">
        <title>Identification and recombinant expression of a fungal hydrolase from Papiliotrema laurentii that hydrolyzes apple cutin and clears colloidal polyester polyurethane.</title>
        <authorList>
            <consortium name="DOE Joint Genome Institute"/>
            <person name="Roman V.A."/>
            <person name="Bojanowski C."/>
            <person name="Crable B.R."/>
            <person name="Wagner D.N."/>
            <person name="Hung C.S."/>
            <person name="Nadeau L.J."/>
            <person name="Schratz L."/>
            <person name="Haridas S."/>
            <person name="Pangilinan J."/>
            <person name="Lipzen A."/>
            <person name="Na H."/>
            <person name="Yan M."/>
            <person name="Ng V."/>
            <person name="Grigoriev I.V."/>
            <person name="Spatafora J.W."/>
            <person name="Barlow D."/>
            <person name="Biffinger J."/>
            <person name="Kelley-Loughnane N."/>
            <person name="Varaljay V.A."/>
            <person name="Crookes-Goodson W.J."/>
        </authorList>
    </citation>
    <scope>NUCLEOTIDE SEQUENCE</scope>
    <source>
        <strain evidence="2">5307AH</strain>
    </source>
</reference>
<comment type="caution">
    <text evidence="2">The sequence shown here is derived from an EMBL/GenBank/DDBJ whole genome shotgun (WGS) entry which is preliminary data.</text>
</comment>
<gene>
    <name evidence="2" type="ORF">DB88DRAFT_547751</name>
</gene>
<feature type="region of interest" description="Disordered" evidence="1">
    <location>
        <begin position="28"/>
        <end position="114"/>
    </location>
</feature>
<proteinExistence type="predicted"/>
<evidence type="ECO:0000256" key="1">
    <source>
        <dbReference type="SAM" id="MobiDB-lite"/>
    </source>
</evidence>
<dbReference type="AlphaFoldDB" id="A0AAD9CU94"/>
<organism evidence="2 3">
    <name type="scientific">Papiliotrema laurentii</name>
    <name type="common">Cryptococcus laurentii</name>
    <dbReference type="NCBI Taxonomy" id="5418"/>
    <lineage>
        <taxon>Eukaryota</taxon>
        <taxon>Fungi</taxon>
        <taxon>Dikarya</taxon>
        <taxon>Basidiomycota</taxon>
        <taxon>Agaricomycotina</taxon>
        <taxon>Tremellomycetes</taxon>
        <taxon>Tremellales</taxon>
        <taxon>Rhynchogastremaceae</taxon>
        <taxon>Papiliotrema</taxon>
    </lineage>
</organism>
<name>A0AAD9CU94_PAPLA</name>
<sequence length="911" mass="102252">MLGRYGVAGPGPTTLAYRLRRAAQKAAGLHIHASRASHTTTRPSPQPAQASFAYEAGQARRKPRHLSQSDKKQQRSGQQSETLRARHSDSDRDRLPPESKPTVAPPPPPPDILDYVPMMFAPPSHSFSRETHDKLIQALSSGDTVVVAGRFADLHPDVYADKFTMGQWEAISALLAKQPWTKPGNFRAIHNLSAQRPALYGSLTTMAIEAALRDQYHGLYRLFLALLATGKPQLIISTYERYRDRLMDFQGKNKADLHSFDRAKRMAARVDSPGIKPLSTVYLAALTMTNQLQAEQMLSVFGTRCDWRKLDRSNEADVVDALRRGNHSEAEIEKFEEGTARFLFAVLCHHPQTLAERMMSTYRRGDVTHFDWLYNSILAGSIGPNRFLIPSETLLLSHLPNVHGILLPIEIWEHIIIGLERLKRPLDILRVIEEDLPERGIDPPPTVIATALHSFAKLIVAQGIAEEAKIASQHAMARVLSLVESRGLGNTDHVTAAVIETSCLFRDYKNIADQFQRFKKTPRNIGPLTRAAMIHSLLVVNKNDLAREVLEWTQMGDMNFVQPLSLKPYHQYAIDVMRQRRPAKEMLKEIDKVIIDGKTPFGRELSHRFAATLLALRLDVGGAAVADTVAERLIALARLGGGAHYHGRWTGAIERFLNRGGTLHAVKYLEARVGLRVLEGFIQHADHVSDVRANRLWDTYLRPITRSSRLNQDQRRMFQQQAIDLFRKGNPEGLRPHTLFTLVEGSLARRLQYVKPNVVSAANTIRANETDVQDALHWWEYLQRVSDPSANPDALGSTGNGSKVPGYFWSKAMFAFKRAGREDVAVDLVADAWNGRKVGLAHHFWDEADQAGLLAKAGISSEQLEDARMGSWALSADNVRWERDPVEEEETLDEHEEALIARRTMTAEDED</sequence>
<evidence type="ECO:0000313" key="2">
    <source>
        <dbReference type="EMBL" id="KAK1922051.1"/>
    </source>
</evidence>
<protein>
    <submittedName>
        <fullName evidence="2">Uncharacterized protein</fullName>
    </submittedName>
</protein>
<dbReference type="EMBL" id="JAODAN010000009">
    <property type="protein sequence ID" value="KAK1922051.1"/>
    <property type="molecule type" value="Genomic_DNA"/>
</dbReference>
<accession>A0AAD9CU94</accession>
<feature type="compositionally biased region" description="Polar residues" evidence="1">
    <location>
        <begin position="36"/>
        <end position="49"/>
    </location>
</feature>
<dbReference type="Proteomes" id="UP001182556">
    <property type="component" value="Unassembled WGS sequence"/>
</dbReference>
<keyword evidence="3" id="KW-1185">Reference proteome</keyword>